<accession>A0A0D9YAW0</accession>
<feature type="region of interest" description="Disordered" evidence="1">
    <location>
        <begin position="1"/>
        <end position="78"/>
    </location>
</feature>
<reference evidence="2" key="3">
    <citation type="submission" date="2018-05" db="EMBL/GenBank/DDBJ databases">
        <title>OgluRS3 (Oryza glumaepatula Reference Sequence Version 3).</title>
        <authorList>
            <person name="Zhang J."/>
            <person name="Kudrna D."/>
            <person name="Lee S."/>
            <person name="Talag J."/>
            <person name="Welchert J."/>
            <person name="Wing R.A."/>
        </authorList>
    </citation>
    <scope>NUCLEOTIDE SEQUENCE [LARGE SCALE GENOMIC DNA]</scope>
</reference>
<sequence>MRDDKDGAATGTPGVGGHQCRAAPNPGGFAGEKESDLDAEDSGGGSGADDERPPGEPPAGEEADPRRGLVKSSIGDRD</sequence>
<proteinExistence type="predicted"/>
<name>A0A0D9YAW0_9ORYZ</name>
<dbReference type="HOGENOM" id="CLU_2625941_0_0_1"/>
<keyword evidence="3" id="KW-1185">Reference proteome</keyword>
<reference evidence="2" key="2">
    <citation type="submission" date="2015-04" db="UniProtKB">
        <authorList>
            <consortium name="EnsemblPlants"/>
        </authorList>
    </citation>
    <scope>IDENTIFICATION</scope>
</reference>
<evidence type="ECO:0000313" key="3">
    <source>
        <dbReference type="Proteomes" id="UP000026961"/>
    </source>
</evidence>
<reference evidence="2" key="1">
    <citation type="submission" date="2013-08" db="EMBL/GenBank/DDBJ databases">
        <title>Oryza genome evolution.</title>
        <authorList>
            <person name="Wing R.A."/>
            <person name="Panaud O."/>
            <person name="Oliveira A.C."/>
        </authorList>
    </citation>
    <scope>NUCLEOTIDE SEQUENCE</scope>
</reference>
<dbReference type="AlphaFoldDB" id="A0A0D9YAW0"/>
<dbReference type="Gramene" id="OGLUM01G24150.1">
    <property type="protein sequence ID" value="OGLUM01G24150.1"/>
    <property type="gene ID" value="OGLUM01G24150"/>
</dbReference>
<dbReference type="Proteomes" id="UP000026961">
    <property type="component" value="Chromosome 1"/>
</dbReference>
<dbReference type="EnsemblPlants" id="OGLUM01G24150.1">
    <property type="protein sequence ID" value="OGLUM01G24150.1"/>
    <property type="gene ID" value="OGLUM01G24150"/>
</dbReference>
<protein>
    <submittedName>
        <fullName evidence="2">Uncharacterized protein</fullName>
    </submittedName>
</protein>
<evidence type="ECO:0000256" key="1">
    <source>
        <dbReference type="SAM" id="MobiDB-lite"/>
    </source>
</evidence>
<evidence type="ECO:0000313" key="2">
    <source>
        <dbReference type="EnsemblPlants" id="OGLUM01G24150.1"/>
    </source>
</evidence>
<organism evidence="2">
    <name type="scientific">Oryza glumipatula</name>
    <dbReference type="NCBI Taxonomy" id="40148"/>
    <lineage>
        <taxon>Eukaryota</taxon>
        <taxon>Viridiplantae</taxon>
        <taxon>Streptophyta</taxon>
        <taxon>Embryophyta</taxon>
        <taxon>Tracheophyta</taxon>
        <taxon>Spermatophyta</taxon>
        <taxon>Magnoliopsida</taxon>
        <taxon>Liliopsida</taxon>
        <taxon>Poales</taxon>
        <taxon>Poaceae</taxon>
        <taxon>BOP clade</taxon>
        <taxon>Oryzoideae</taxon>
        <taxon>Oryzeae</taxon>
        <taxon>Oryzinae</taxon>
        <taxon>Oryza</taxon>
    </lineage>
</organism>